<reference evidence="1" key="1">
    <citation type="submission" date="2022-07" db="EMBL/GenBank/DDBJ databases">
        <title>Phylogenomic reconstructions and comparative analyses of Kickxellomycotina fungi.</title>
        <authorList>
            <person name="Reynolds N.K."/>
            <person name="Stajich J.E."/>
            <person name="Barry K."/>
            <person name="Grigoriev I.V."/>
            <person name="Crous P."/>
            <person name="Smith M.E."/>
        </authorList>
    </citation>
    <scope>NUCLEOTIDE SEQUENCE</scope>
    <source>
        <strain evidence="1">CBS 190363</strain>
    </source>
</reference>
<dbReference type="EMBL" id="JANBVB010000087">
    <property type="protein sequence ID" value="KAJ2897911.1"/>
    <property type="molecule type" value="Genomic_DNA"/>
</dbReference>
<gene>
    <name evidence="1" type="primary">ELO2_1</name>
    <name evidence="1" type="ORF">IWW38_001564</name>
</gene>
<keyword evidence="1" id="KW-0012">Acyltransferase</keyword>
<name>A0ACC1M6Q3_9FUNG</name>
<dbReference type="EC" id="2.3.1.199" evidence="1"/>
<proteinExistence type="predicted"/>
<sequence length="119" mass="13779">MYYYYFLASCGKRVWWKEIVTTLQIVQFVVDLGLCYFCLYTHITFHAVVPLPSIGADCRGTRLAAYYGCVLLSSYLLLFVQFFIKTYIKGEKGGHLGFRAMNYDDLKTKKVAEKVEKTE</sequence>
<keyword evidence="2" id="KW-1185">Reference proteome</keyword>
<keyword evidence="1" id="KW-0808">Transferase</keyword>
<protein>
    <submittedName>
        <fullName evidence="1">Fatty acyl-CoA elongase/Polyunsaturated fatty acid specific elongation enzyme</fullName>
        <ecNumber evidence="1">2.3.1.199</ecNumber>
    </submittedName>
</protein>
<comment type="caution">
    <text evidence="1">The sequence shown here is derived from an EMBL/GenBank/DDBJ whole genome shotgun (WGS) entry which is preliminary data.</text>
</comment>
<evidence type="ECO:0000313" key="2">
    <source>
        <dbReference type="Proteomes" id="UP001139981"/>
    </source>
</evidence>
<accession>A0ACC1M6Q3</accession>
<evidence type="ECO:0000313" key="1">
    <source>
        <dbReference type="EMBL" id="KAJ2897911.1"/>
    </source>
</evidence>
<organism evidence="1 2">
    <name type="scientific">Coemansia aciculifera</name>
    <dbReference type="NCBI Taxonomy" id="417176"/>
    <lineage>
        <taxon>Eukaryota</taxon>
        <taxon>Fungi</taxon>
        <taxon>Fungi incertae sedis</taxon>
        <taxon>Zoopagomycota</taxon>
        <taxon>Kickxellomycotina</taxon>
        <taxon>Kickxellomycetes</taxon>
        <taxon>Kickxellales</taxon>
        <taxon>Kickxellaceae</taxon>
        <taxon>Coemansia</taxon>
    </lineage>
</organism>
<dbReference type="Proteomes" id="UP001139981">
    <property type="component" value="Unassembled WGS sequence"/>
</dbReference>